<dbReference type="RefSeq" id="WP_112374228.1">
    <property type="nucleotide sequence ID" value="NZ_CP069793.1"/>
</dbReference>
<evidence type="ECO:0000256" key="1">
    <source>
        <dbReference type="ARBA" id="ARBA00008791"/>
    </source>
</evidence>
<comment type="similarity">
    <text evidence="1">Belongs to the universal stress protein A family.</text>
</comment>
<dbReference type="Proteomes" id="UP000251241">
    <property type="component" value="Unassembled WGS sequence"/>
</dbReference>
<sequence length="282" mass="32008">MKKNILLPIDFSAHSNNAVDYAVDLALEKGYSLHLYHNYTSASAVFEEENSRNEADSPTFKADILIKNLAESIKLKHPTLEITTQCERGMITETLPELATPNRFDFVIMGTKGITNDDSQLIGSTTYVISKKAKIPVLAIPTEASFTPIDKVGLLSNFKEEEVQTVQDFVNIIGKDFELKLMHVHYDHSSENRIEDKLEVWKYKIKKYIGVTNIAIEVDSIQGDIEDLDTVPEVINEMIHEEKIKILLVTRSRKSFFERVFTRSVAKALFSHPLVPIFFTKA</sequence>
<proteinExistence type="inferred from homology"/>
<dbReference type="CDD" id="cd00293">
    <property type="entry name" value="USP-like"/>
    <property type="match status" value="1"/>
</dbReference>
<dbReference type="InterPro" id="IPR006016">
    <property type="entry name" value="UspA"/>
</dbReference>
<dbReference type="PANTHER" id="PTHR46268:SF6">
    <property type="entry name" value="UNIVERSAL STRESS PROTEIN UP12"/>
    <property type="match status" value="1"/>
</dbReference>
<dbReference type="Gene3D" id="3.40.50.620">
    <property type="entry name" value="HUPs"/>
    <property type="match status" value="2"/>
</dbReference>
<feature type="domain" description="UspA" evidence="2">
    <location>
        <begin position="2"/>
        <end position="141"/>
    </location>
</feature>
<evidence type="ECO:0000313" key="4">
    <source>
        <dbReference type="Proteomes" id="UP000251241"/>
    </source>
</evidence>
<dbReference type="AlphaFoldDB" id="A0A2X2ISI3"/>
<dbReference type="PANTHER" id="PTHR46268">
    <property type="entry name" value="STRESS RESPONSE PROTEIN NHAX"/>
    <property type="match status" value="1"/>
</dbReference>
<accession>A0A2X2ISI3</accession>
<name>A0A2X2ISI3_SPHMU</name>
<protein>
    <submittedName>
        <fullName evidence="3">Universal stress protein family</fullName>
    </submittedName>
</protein>
<dbReference type="Pfam" id="PF00582">
    <property type="entry name" value="Usp"/>
    <property type="match status" value="1"/>
</dbReference>
<evidence type="ECO:0000313" key="3">
    <source>
        <dbReference type="EMBL" id="SPZ84928.1"/>
    </source>
</evidence>
<dbReference type="GeneID" id="97181650"/>
<evidence type="ECO:0000259" key="2">
    <source>
        <dbReference type="Pfam" id="PF00582"/>
    </source>
</evidence>
<dbReference type="EMBL" id="UAUU01000005">
    <property type="protein sequence ID" value="SPZ84928.1"/>
    <property type="molecule type" value="Genomic_DNA"/>
</dbReference>
<dbReference type="PRINTS" id="PR01438">
    <property type="entry name" value="UNVRSLSTRESS"/>
</dbReference>
<dbReference type="InterPro" id="IPR014729">
    <property type="entry name" value="Rossmann-like_a/b/a_fold"/>
</dbReference>
<organism evidence="3 4">
    <name type="scientific">Sphingobacterium multivorum</name>
    <dbReference type="NCBI Taxonomy" id="28454"/>
    <lineage>
        <taxon>Bacteria</taxon>
        <taxon>Pseudomonadati</taxon>
        <taxon>Bacteroidota</taxon>
        <taxon>Sphingobacteriia</taxon>
        <taxon>Sphingobacteriales</taxon>
        <taxon>Sphingobacteriaceae</taxon>
        <taxon>Sphingobacterium</taxon>
    </lineage>
</organism>
<dbReference type="InterPro" id="IPR006015">
    <property type="entry name" value="Universal_stress_UspA"/>
</dbReference>
<gene>
    <name evidence="3" type="ORF">NCTC11343_01484</name>
</gene>
<dbReference type="SUPFAM" id="SSF52402">
    <property type="entry name" value="Adenine nucleotide alpha hydrolases-like"/>
    <property type="match status" value="1"/>
</dbReference>
<reference evidence="3 4" key="1">
    <citation type="submission" date="2018-06" db="EMBL/GenBank/DDBJ databases">
        <authorList>
            <consortium name="Pathogen Informatics"/>
            <person name="Doyle S."/>
        </authorList>
    </citation>
    <scope>NUCLEOTIDE SEQUENCE [LARGE SCALE GENOMIC DNA]</scope>
    <source>
        <strain evidence="3 4">NCTC11343</strain>
    </source>
</reference>